<evidence type="ECO:0000256" key="5">
    <source>
        <dbReference type="RuleBase" id="RU367072"/>
    </source>
</evidence>
<dbReference type="PANTHER" id="PTHR12891">
    <property type="entry name" value="DNA REPAIR/TRANSCRIPTION PROTEIN MET18/MMS19"/>
    <property type="match status" value="1"/>
</dbReference>
<dbReference type="InterPro" id="IPR011989">
    <property type="entry name" value="ARM-like"/>
</dbReference>
<name>A0A1G4J8Y3_9SACH</name>
<dbReference type="InterPro" id="IPR039920">
    <property type="entry name" value="MMS19"/>
</dbReference>
<evidence type="ECO:0000256" key="2">
    <source>
        <dbReference type="ARBA" id="ARBA00009340"/>
    </source>
</evidence>
<dbReference type="Gene3D" id="1.25.10.10">
    <property type="entry name" value="Leucine-rich Repeat Variant"/>
    <property type="match status" value="1"/>
</dbReference>
<evidence type="ECO:0000256" key="1">
    <source>
        <dbReference type="ARBA" id="ARBA00004123"/>
    </source>
</evidence>
<accession>A0A1G4J8Y3</accession>
<sequence length="1017" mass="114418">MPQEYSTQSLRADVVSVIANTTTNEAKALELASHIASKISNTELKLLELVVGLRDFITSSDNTERKSAIHCLSIVLGQLPKATLSKNDVSVVLDFYLSKFDDTSCVDEVLLGLSHVIGMKCFYSSQVASVLHLLKDEYQPTQHLAATRYFGFLILERLLERFHKNLLESPKLNTLFIETFLSIATGEKDPRNLLISFNLNSKMSTTLKDVAQFKEDLFDTLFCYFPITFKPPKNDPYKISNSDLKLALRNAISASPHFEEDAYGNLIDKMTASSPSVKNDTLLTLKACIENFGGEACFRHWLPTWNALKFEVMHGSDADGNGPDSVPIDFNNYEDSLKVLTAISAQLISYKASAFDSFYVYILDELKPNFKNEKDLKQSCSILSAIAKANLDTLKKVLADVLDLIFQDLSDLDVNKQKLLILNLSLFFDAYIDVYQKLDKDGQKVSDNKMVQYKDEILMIFGRSLKGSSKSEVSLRTLSVVQMTKLLQMPDYLSEEEVALITQYFTETILTDDNKNIYFATLEGLKAASEISEKTVIEVTLHQMMELLRNGISHSILVMDGKDILIEKVLKVLLDFTPSRHRLVTESIVGVSEVLCRASKDTENSDLCFKLLSSLYSLLDINKDVITEADASNFKRNIEGDLLAISLCQPIHDDDHNLSMISSVLFFINLYASRSTHQTELDKYLKLFVEDRKVLNKPNRSVILLTKYLSAFDKACHVPAEELLSRCVNLLSNDDTRCSTFEKISYLELLAVLSNKWCSDSFMQSTLHMKDTSMINLEITAWCTKGLVMRNSDFAVEFTSNFIELLSEASKGSQIAKLFEVFAMDLPTLDKIKGISWNNNVKVLYKQKFFGDVAPRLVSAYGSTDDMSIKANYLMALSCILKNTANKITISYIPKLLALLIQAVKLDNSDVVFSALSTIKGTVDQAPQLVTEHVHSLVPIMLDLAGPAKRNTYMVRLTAVEILLSFTEHVPLNYLLPFKDDVLMRLAVALDDKKRRVRKACVDTRQAYFELGQVPFD</sequence>
<dbReference type="InterPro" id="IPR029240">
    <property type="entry name" value="MMS19_N"/>
</dbReference>
<organism evidence="8 9">
    <name type="scientific">Lachancea meyersii CBS 8951</name>
    <dbReference type="NCBI Taxonomy" id="1266667"/>
    <lineage>
        <taxon>Eukaryota</taxon>
        <taxon>Fungi</taxon>
        <taxon>Dikarya</taxon>
        <taxon>Ascomycota</taxon>
        <taxon>Saccharomycotina</taxon>
        <taxon>Saccharomycetes</taxon>
        <taxon>Saccharomycetales</taxon>
        <taxon>Saccharomycetaceae</taxon>
        <taxon>Lachancea</taxon>
    </lineage>
</organism>
<keyword evidence="5" id="KW-0227">DNA damage</keyword>
<dbReference type="OrthoDB" id="342900at2759"/>
<keyword evidence="9" id="KW-1185">Reference proteome</keyword>
<dbReference type="GO" id="GO:0006281">
    <property type="term" value="P:DNA repair"/>
    <property type="evidence" value="ECO:0007669"/>
    <property type="project" value="UniProtKB-UniRule"/>
</dbReference>
<dbReference type="Pfam" id="PF14500">
    <property type="entry name" value="MMS19_N"/>
    <property type="match status" value="1"/>
</dbReference>
<evidence type="ECO:0000259" key="6">
    <source>
        <dbReference type="Pfam" id="PF12460"/>
    </source>
</evidence>
<evidence type="ECO:0000256" key="3">
    <source>
        <dbReference type="ARBA" id="ARBA00022737"/>
    </source>
</evidence>
<dbReference type="Proteomes" id="UP000191144">
    <property type="component" value="Chromosome D"/>
</dbReference>
<keyword evidence="5" id="KW-0234">DNA repair</keyword>
<evidence type="ECO:0000259" key="7">
    <source>
        <dbReference type="Pfam" id="PF14500"/>
    </source>
</evidence>
<feature type="domain" description="MMS19 C-terminal" evidence="6">
    <location>
        <begin position="569"/>
        <end position="966"/>
    </location>
</feature>
<dbReference type="EMBL" id="LT598482">
    <property type="protein sequence ID" value="SCU86416.1"/>
    <property type="molecule type" value="Genomic_DNA"/>
</dbReference>
<dbReference type="GO" id="GO:0097361">
    <property type="term" value="C:cytosolic [4Fe-4S] assembly targeting complex"/>
    <property type="evidence" value="ECO:0007669"/>
    <property type="project" value="UniProtKB-UniRule"/>
</dbReference>
<evidence type="ECO:0000313" key="8">
    <source>
        <dbReference type="EMBL" id="SCU86416.1"/>
    </source>
</evidence>
<evidence type="ECO:0000256" key="4">
    <source>
        <dbReference type="ARBA" id="ARBA00023242"/>
    </source>
</evidence>
<dbReference type="GO" id="GO:0016226">
    <property type="term" value="P:iron-sulfur cluster assembly"/>
    <property type="evidence" value="ECO:0007669"/>
    <property type="project" value="UniProtKB-UniRule"/>
</dbReference>
<dbReference type="InterPro" id="IPR024687">
    <property type="entry name" value="MMS19_C"/>
</dbReference>
<proteinExistence type="inferred from homology"/>
<gene>
    <name evidence="8" type="ORF">LAME_0D06040G</name>
</gene>
<dbReference type="GO" id="GO:0005634">
    <property type="term" value="C:nucleus"/>
    <property type="evidence" value="ECO:0007669"/>
    <property type="project" value="UniProtKB-SubCell"/>
</dbReference>
<dbReference type="PANTHER" id="PTHR12891:SF0">
    <property type="entry name" value="MMS19 NUCLEOTIDE EXCISION REPAIR PROTEIN HOMOLOG"/>
    <property type="match status" value="1"/>
</dbReference>
<dbReference type="SUPFAM" id="SSF48371">
    <property type="entry name" value="ARM repeat"/>
    <property type="match status" value="1"/>
</dbReference>
<comment type="function">
    <text evidence="5">Key component of the cytosolic iron-sulfur protein assembly (CIA) complex, a multiprotein complex that mediates the incorporation of iron-sulfur cluster into apoproteins specifically involved in DNA metabolism and genomic integrity. In the CIA complex, MMS19 acts as an adapter between early-acting CIA components and a subset of cellular target iron-sulfur proteins.</text>
</comment>
<reference evidence="9" key="1">
    <citation type="submission" date="2016-03" db="EMBL/GenBank/DDBJ databases">
        <authorList>
            <person name="Devillers Hugo."/>
        </authorList>
    </citation>
    <scope>NUCLEOTIDE SEQUENCE [LARGE SCALE GENOMIC DNA]</scope>
</reference>
<dbReference type="Pfam" id="PF12460">
    <property type="entry name" value="MMS19_C"/>
    <property type="match status" value="1"/>
</dbReference>
<keyword evidence="4 5" id="KW-0539">Nucleus</keyword>
<comment type="subcellular location">
    <subcellularLocation>
        <location evidence="1 5">Nucleus</location>
    </subcellularLocation>
</comment>
<feature type="domain" description="MMS19 N-terminal" evidence="7">
    <location>
        <begin position="51"/>
        <end position="314"/>
    </location>
</feature>
<dbReference type="InterPro" id="IPR016024">
    <property type="entry name" value="ARM-type_fold"/>
</dbReference>
<dbReference type="GO" id="GO:0051604">
    <property type="term" value="P:protein maturation"/>
    <property type="evidence" value="ECO:0007669"/>
    <property type="project" value="UniProtKB-UniRule"/>
</dbReference>
<dbReference type="AlphaFoldDB" id="A0A1G4J8Y3"/>
<keyword evidence="3" id="KW-0677">Repeat</keyword>
<comment type="similarity">
    <text evidence="2 5">Belongs to the MET18/MMS19 family.</text>
</comment>
<protein>
    <recommendedName>
        <fullName evidence="5">MMS19 nucleotide excision repair protein</fullName>
    </recommendedName>
</protein>
<evidence type="ECO:0000313" key="9">
    <source>
        <dbReference type="Proteomes" id="UP000191144"/>
    </source>
</evidence>